<reference evidence="1 2" key="2">
    <citation type="submission" date="2017-09" db="EMBL/GenBank/DDBJ databases">
        <title>Extensive intraspecific genome diversity in a model arbuscular mycorrhizal fungus.</title>
        <authorList>
            <person name="Chen E.C."/>
            <person name="Morin E."/>
            <person name="Beaudet D."/>
            <person name="Noel J."/>
            <person name="Ndikumana S."/>
            <person name="Charron P."/>
            <person name="St-Onge C."/>
            <person name="Giorgi J."/>
            <person name="Grigoriev I.V."/>
            <person name="Roux C."/>
            <person name="Martin F.M."/>
            <person name="Corradi N."/>
        </authorList>
    </citation>
    <scope>NUCLEOTIDE SEQUENCE [LARGE SCALE GENOMIC DNA]</scope>
    <source>
        <strain evidence="1 2">A5</strain>
    </source>
</reference>
<protein>
    <submittedName>
        <fullName evidence="1">Uncharacterized protein</fullName>
    </submittedName>
</protein>
<organism evidence="1 2">
    <name type="scientific">Rhizophagus irregularis</name>
    <dbReference type="NCBI Taxonomy" id="588596"/>
    <lineage>
        <taxon>Eukaryota</taxon>
        <taxon>Fungi</taxon>
        <taxon>Fungi incertae sedis</taxon>
        <taxon>Mucoromycota</taxon>
        <taxon>Glomeromycotina</taxon>
        <taxon>Glomeromycetes</taxon>
        <taxon>Glomerales</taxon>
        <taxon>Glomeraceae</taxon>
        <taxon>Rhizophagus</taxon>
    </lineage>
</organism>
<evidence type="ECO:0000313" key="2">
    <source>
        <dbReference type="Proteomes" id="UP000232722"/>
    </source>
</evidence>
<reference evidence="1 2" key="1">
    <citation type="submission" date="2016-04" db="EMBL/GenBank/DDBJ databases">
        <title>Genome analyses suggest a sexual origin of heterokaryosis in a supposedly ancient asexual fungus.</title>
        <authorList>
            <person name="Ropars J."/>
            <person name="Sedzielewska K."/>
            <person name="Noel J."/>
            <person name="Charron P."/>
            <person name="Farinelli L."/>
            <person name="Marton T."/>
            <person name="Kruger M."/>
            <person name="Pelin A."/>
            <person name="Brachmann A."/>
            <person name="Corradi N."/>
        </authorList>
    </citation>
    <scope>NUCLEOTIDE SEQUENCE [LARGE SCALE GENOMIC DNA]</scope>
    <source>
        <strain evidence="1 2">A5</strain>
    </source>
</reference>
<dbReference type="VEuPathDB" id="FungiDB:FUN_000324"/>
<evidence type="ECO:0000313" key="1">
    <source>
        <dbReference type="EMBL" id="PKB94512.1"/>
    </source>
</evidence>
<proteinExistence type="predicted"/>
<dbReference type="VEuPathDB" id="FungiDB:RhiirA1_468353"/>
<dbReference type="AlphaFoldDB" id="A0A2N0NIV7"/>
<name>A0A2N0NIV7_9GLOM</name>
<dbReference type="VEuPathDB" id="FungiDB:RhiirFUN_009048"/>
<accession>A0A2N0NIV7</accession>
<sequence length="154" mass="17133">LFPISSHEYRAVVVKKCESKEATLGAMEELIKHDCKRETSAMLTDARCGVDSNNVPVITATFEGLDSGIDRSAYDFSIEHAYYIYVIEPIFMNGYSSDMFNTNSTYVGSNPHTMQIPYDPRNLPPSGTMVMISLTVYHGCHRDNDSELACTICG</sequence>
<feature type="non-terminal residue" evidence="1">
    <location>
        <position position="1"/>
    </location>
</feature>
<comment type="caution">
    <text evidence="1">The sequence shown here is derived from an EMBL/GenBank/DDBJ whole genome shotgun (WGS) entry which is preliminary data.</text>
</comment>
<dbReference type="Proteomes" id="UP000232722">
    <property type="component" value="Unassembled WGS sequence"/>
</dbReference>
<gene>
    <name evidence="1" type="ORF">RhiirA5_386612</name>
</gene>
<dbReference type="EMBL" id="LLXJ01005946">
    <property type="protein sequence ID" value="PKB94512.1"/>
    <property type="molecule type" value="Genomic_DNA"/>
</dbReference>